<dbReference type="Proteomes" id="UP000242694">
    <property type="component" value="Unassembled WGS sequence"/>
</dbReference>
<keyword evidence="3" id="KW-1185">Reference proteome</keyword>
<reference evidence="2 3" key="1">
    <citation type="journal article" date="2016" name="Front. Microbiol.">
        <title>Comprehensive Phylogenetic Analysis of Bovine Non-aureus Staphylococci Species Based on Whole-Genome Sequencing.</title>
        <authorList>
            <person name="Naushad S."/>
            <person name="Barkema H.W."/>
            <person name="Luby C."/>
            <person name="Condas L.A."/>
            <person name="Nobrega D.B."/>
            <person name="Carson D.A."/>
            <person name="De Buck J."/>
        </authorList>
    </citation>
    <scope>NUCLEOTIDE SEQUENCE [LARGE SCALE GENOMIC DNA]</scope>
    <source>
        <strain evidence="2 3">SNUC 993</strain>
    </source>
</reference>
<accession>A0ABX5IHU8</accession>
<organism evidence="2 3">
    <name type="scientific">Staphylococcus auricularis</name>
    <dbReference type="NCBI Taxonomy" id="29379"/>
    <lineage>
        <taxon>Bacteria</taxon>
        <taxon>Bacillati</taxon>
        <taxon>Bacillota</taxon>
        <taxon>Bacilli</taxon>
        <taxon>Bacillales</taxon>
        <taxon>Staphylococcaceae</taxon>
        <taxon>Staphylococcus</taxon>
    </lineage>
</organism>
<keyword evidence="1" id="KW-0472">Membrane</keyword>
<keyword evidence="1" id="KW-0812">Transmembrane</keyword>
<protein>
    <submittedName>
        <fullName evidence="2">Uncharacterized protein</fullName>
    </submittedName>
</protein>
<dbReference type="EMBL" id="PZDI01000002">
    <property type="protein sequence ID" value="PTH19741.1"/>
    <property type="molecule type" value="Genomic_DNA"/>
</dbReference>
<sequence>MEFLVTQTTFSFSTMIITVLNVLLFILAIYLIYRVIKHFNTIERIDKNLTQLVKMQQQKDAVYNGHEKVHQSTSTMTNDQHKNV</sequence>
<proteinExistence type="predicted"/>
<feature type="transmembrane region" description="Helical" evidence="1">
    <location>
        <begin position="12"/>
        <end position="33"/>
    </location>
</feature>
<dbReference type="RefSeq" id="WP_107392960.1">
    <property type="nucleotide sequence ID" value="NZ_JAHCOE010000003.1"/>
</dbReference>
<evidence type="ECO:0000313" key="3">
    <source>
        <dbReference type="Proteomes" id="UP000242694"/>
    </source>
</evidence>
<keyword evidence="1" id="KW-1133">Transmembrane helix</keyword>
<name>A0ABX5IHU8_9STAP</name>
<evidence type="ECO:0000256" key="1">
    <source>
        <dbReference type="SAM" id="Phobius"/>
    </source>
</evidence>
<gene>
    <name evidence="2" type="ORF">BU607_00825</name>
</gene>
<evidence type="ECO:0000313" key="2">
    <source>
        <dbReference type="EMBL" id="PTH19741.1"/>
    </source>
</evidence>
<comment type="caution">
    <text evidence="2">The sequence shown here is derived from an EMBL/GenBank/DDBJ whole genome shotgun (WGS) entry which is preliminary data.</text>
</comment>